<feature type="compositionally biased region" description="Basic and acidic residues" evidence="1">
    <location>
        <begin position="1"/>
        <end position="10"/>
    </location>
</feature>
<dbReference type="RefSeq" id="WP_008282894.1">
    <property type="nucleotide sequence ID" value="NZ_KN293988.1"/>
</dbReference>
<reference evidence="2 3" key="1">
    <citation type="submission" date="2013-01" db="EMBL/GenBank/DDBJ databases">
        <authorList>
            <person name="Fiebig A."/>
            <person name="Goeker M."/>
            <person name="Klenk H.-P.P."/>
        </authorList>
    </citation>
    <scope>NUCLEOTIDE SEQUENCE [LARGE SCALE GENOMIC DNA]</scope>
    <source>
        <strain evidence="2 3">DSM 17069</strain>
    </source>
</reference>
<dbReference type="EMBL" id="AONH01000024">
    <property type="protein sequence ID" value="KGM86111.1"/>
    <property type="molecule type" value="Genomic_DNA"/>
</dbReference>
<name>A0A0A0HGI1_9RHOB</name>
<organism evidence="2 3">
    <name type="scientific">Roseovarius mucosus DSM 17069</name>
    <dbReference type="NCBI Taxonomy" id="1288298"/>
    <lineage>
        <taxon>Bacteria</taxon>
        <taxon>Pseudomonadati</taxon>
        <taxon>Pseudomonadota</taxon>
        <taxon>Alphaproteobacteria</taxon>
        <taxon>Rhodobacterales</taxon>
        <taxon>Roseobacteraceae</taxon>
        <taxon>Roseovarius</taxon>
    </lineage>
</organism>
<proteinExistence type="predicted"/>
<evidence type="ECO:0000313" key="3">
    <source>
        <dbReference type="Proteomes" id="UP000030021"/>
    </source>
</evidence>
<protein>
    <submittedName>
        <fullName evidence="2">Uncharacterized protein</fullName>
    </submittedName>
</protein>
<dbReference type="PATRIC" id="fig|1288298.3.peg.3987"/>
<comment type="caution">
    <text evidence="2">The sequence shown here is derived from an EMBL/GenBank/DDBJ whole genome shotgun (WGS) entry which is preliminary data.</text>
</comment>
<dbReference type="Proteomes" id="UP000030021">
    <property type="component" value="Unassembled WGS sequence"/>
</dbReference>
<gene>
    <name evidence="2" type="ORF">rosmuc_03985</name>
</gene>
<dbReference type="HOGENOM" id="CLU_174051_0_0_5"/>
<dbReference type="eggNOG" id="ENOG502ZUI6">
    <property type="taxonomic scope" value="Bacteria"/>
</dbReference>
<accession>A0A0A0HGI1</accession>
<sequence length="111" mass="12148">MPRKTMDRKSGGTRHSSSDDDDLRILFSQMTCACAETCGHADAPMARALFNRVEMMNQPPSLAARALGIEPGDASYLLTGLREDVAKDFVRVMLAGRPSIDTTNQEEADDE</sequence>
<feature type="region of interest" description="Disordered" evidence="1">
    <location>
        <begin position="1"/>
        <end position="20"/>
    </location>
</feature>
<evidence type="ECO:0000256" key="1">
    <source>
        <dbReference type="SAM" id="MobiDB-lite"/>
    </source>
</evidence>
<dbReference type="AlphaFoldDB" id="A0A0A0HGI1"/>
<evidence type="ECO:0000313" key="2">
    <source>
        <dbReference type="EMBL" id="KGM86111.1"/>
    </source>
</evidence>